<dbReference type="Proteomes" id="UP001156670">
    <property type="component" value="Unassembled WGS sequence"/>
</dbReference>
<comment type="caution">
    <text evidence="2">The sequence shown here is derived from an EMBL/GenBank/DDBJ whole genome shotgun (WGS) entry which is preliminary data.</text>
</comment>
<evidence type="ECO:0000256" key="1">
    <source>
        <dbReference type="SAM" id="MobiDB-lite"/>
    </source>
</evidence>
<sequence length="98" mass="10948">MADTIEWLETIGKNATLRRAPAEELVETLELTDATAALKTAVMSGDRSSLFAELGNKPMRVMDMNGPSHEEEPDHDHDEHAPAHPPHPDKEDQPQRDR</sequence>
<reference evidence="3" key="1">
    <citation type="journal article" date="2019" name="Int. J. Syst. Evol. Microbiol.">
        <title>The Global Catalogue of Microorganisms (GCM) 10K type strain sequencing project: providing services to taxonomists for standard genome sequencing and annotation.</title>
        <authorList>
            <consortium name="The Broad Institute Genomics Platform"/>
            <consortium name="The Broad Institute Genome Sequencing Center for Infectious Disease"/>
            <person name="Wu L."/>
            <person name="Ma J."/>
        </authorList>
    </citation>
    <scope>NUCLEOTIDE SEQUENCE [LARGE SCALE GENOMIC DNA]</scope>
    <source>
        <strain evidence="3">NBRC 111980</strain>
    </source>
</reference>
<accession>A0ABQ5XUM5</accession>
<dbReference type="RefSeq" id="WP_284321910.1">
    <property type="nucleotide sequence ID" value="NZ_BSOB01000037.1"/>
</dbReference>
<name>A0ABQ5XUM5_9GAMM</name>
<proteinExistence type="predicted"/>
<feature type="compositionally biased region" description="Basic and acidic residues" evidence="1">
    <location>
        <begin position="68"/>
        <end position="98"/>
    </location>
</feature>
<organism evidence="2 3">
    <name type="scientific">Dyella acidisoli</name>
    <dbReference type="NCBI Taxonomy" id="1867834"/>
    <lineage>
        <taxon>Bacteria</taxon>
        <taxon>Pseudomonadati</taxon>
        <taxon>Pseudomonadota</taxon>
        <taxon>Gammaproteobacteria</taxon>
        <taxon>Lysobacterales</taxon>
        <taxon>Rhodanobacteraceae</taxon>
        <taxon>Dyella</taxon>
    </lineage>
</organism>
<evidence type="ECO:0000313" key="2">
    <source>
        <dbReference type="EMBL" id="GLQ94206.1"/>
    </source>
</evidence>
<protein>
    <submittedName>
        <fullName evidence="2">Uncharacterized protein</fullName>
    </submittedName>
</protein>
<gene>
    <name evidence="2" type="ORF">GCM10007901_31570</name>
</gene>
<dbReference type="EMBL" id="BSOB01000037">
    <property type="protein sequence ID" value="GLQ94206.1"/>
    <property type="molecule type" value="Genomic_DNA"/>
</dbReference>
<feature type="region of interest" description="Disordered" evidence="1">
    <location>
        <begin position="55"/>
        <end position="98"/>
    </location>
</feature>
<evidence type="ECO:0000313" key="3">
    <source>
        <dbReference type="Proteomes" id="UP001156670"/>
    </source>
</evidence>
<keyword evidence="3" id="KW-1185">Reference proteome</keyword>